<comment type="caution">
    <text evidence="1">The sequence shown here is derived from an EMBL/GenBank/DDBJ whole genome shotgun (WGS) entry which is preliminary data.</text>
</comment>
<evidence type="ECO:0000313" key="2">
    <source>
        <dbReference type="Proteomes" id="UP001524547"/>
    </source>
</evidence>
<accession>A0ABT1VXC2</accession>
<dbReference type="EMBL" id="JAMZEJ010000005">
    <property type="protein sequence ID" value="MCQ8240998.1"/>
    <property type="molecule type" value="Genomic_DNA"/>
</dbReference>
<dbReference type="RefSeq" id="WP_422919745.1">
    <property type="nucleotide sequence ID" value="NZ_JAMZEJ010000005.1"/>
</dbReference>
<proteinExistence type="predicted"/>
<gene>
    <name evidence="1" type="ORF">NFI88_09130</name>
</gene>
<keyword evidence="2" id="KW-1185">Reference proteome</keyword>
<dbReference type="Proteomes" id="UP001524547">
    <property type="component" value="Unassembled WGS sequence"/>
</dbReference>
<organism evidence="1 2">
    <name type="scientific">Rhizosaccharibacter radicis</name>
    <dbReference type="NCBI Taxonomy" id="2782605"/>
    <lineage>
        <taxon>Bacteria</taxon>
        <taxon>Pseudomonadati</taxon>
        <taxon>Pseudomonadota</taxon>
        <taxon>Alphaproteobacteria</taxon>
        <taxon>Acetobacterales</taxon>
        <taxon>Acetobacteraceae</taxon>
        <taxon>Rhizosaccharibacter</taxon>
    </lineage>
</organism>
<protein>
    <submittedName>
        <fullName evidence="1">Uncharacterized protein</fullName>
    </submittedName>
</protein>
<sequence>MPENNAPFIRVQLGGNPGNVMFMYMAALSLQRATGATSIANVNIPLFDISLPDRSQIGLNGLHFTVRDEPRNAGRIAIEAAARLCRTHPPDFIQIEGFCQHTENLLPRDAIDYDAIFRRPDVPRVGGREDELVISIRGGEILREIQHPHYTQIPAGFYEDIIRSTKLRPIFFGQLSDNPYCNGLRRRFPGAVFKQGTSPSEDFDYLRQSKNIIPSVSSFAWLAAWLSNAERIFLPLTGLMHPNQHKNSFYVPLGDRRYSYFVFPINYWLPIDHFPESERAMEGRWFHATETQVRNMFLRPPLVAKRADHYAAHLDPEFYVRANPDEAGPRQRHGDCSVYNHFLSRGFYEGRDPFMIDKGWYCRTYPEAAAAIGRNDYLDEVHHYVEAGSKLGYRLHPSL</sequence>
<name>A0ABT1VXC2_9PROT</name>
<reference evidence="1 2" key="1">
    <citation type="submission" date="2022-06" db="EMBL/GenBank/DDBJ databases">
        <title>Rhizosaccharibacter gen. nov. sp. nov. KSS12, endophytic bacteria isolated from sugarcane.</title>
        <authorList>
            <person name="Pitiwittayakul N."/>
        </authorList>
    </citation>
    <scope>NUCLEOTIDE SEQUENCE [LARGE SCALE GENOMIC DNA]</scope>
    <source>
        <strain evidence="1 2">KSS12</strain>
    </source>
</reference>
<evidence type="ECO:0000313" key="1">
    <source>
        <dbReference type="EMBL" id="MCQ8240998.1"/>
    </source>
</evidence>